<comment type="caution">
    <text evidence="4">The sequence shown here is derived from an EMBL/GenBank/DDBJ whole genome shotgun (WGS) entry which is preliminary data.</text>
</comment>
<accession>A0A2T0MMK4</accession>
<dbReference type="InterPro" id="IPR003658">
    <property type="entry name" value="Anti-sigma_ant"/>
</dbReference>
<evidence type="ECO:0000259" key="3">
    <source>
        <dbReference type="PROSITE" id="PS50801"/>
    </source>
</evidence>
<evidence type="ECO:0000256" key="2">
    <source>
        <dbReference type="RuleBase" id="RU003749"/>
    </source>
</evidence>
<name>A0A2T0MMK4_9ACTN</name>
<dbReference type="PANTHER" id="PTHR33495:SF2">
    <property type="entry name" value="ANTI-SIGMA FACTOR ANTAGONIST TM_1081-RELATED"/>
    <property type="match status" value="1"/>
</dbReference>
<dbReference type="EMBL" id="PVNG01000021">
    <property type="protein sequence ID" value="PRX59049.1"/>
    <property type="molecule type" value="Genomic_DNA"/>
</dbReference>
<dbReference type="InterPro" id="IPR002645">
    <property type="entry name" value="STAS_dom"/>
</dbReference>
<dbReference type="Gene3D" id="3.30.750.24">
    <property type="entry name" value="STAS domain"/>
    <property type="match status" value="1"/>
</dbReference>
<comment type="similarity">
    <text evidence="1 2">Belongs to the anti-sigma-factor antagonist family.</text>
</comment>
<dbReference type="AlphaFoldDB" id="A0A2T0MMK4"/>
<evidence type="ECO:0000313" key="5">
    <source>
        <dbReference type="Proteomes" id="UP000238312"/>
    </source>
</evidence>
<dbReference type="OrthoDB" id="3294096at2"/>
<evidence type="ECO:0000256" key="1">
    <source>
        <dbReference type="ARBA" id="ARBA00009013"/>
    </source>
</evidence>
<dbReference type="RefSeq" id="WP_106248623.1">
    <property type="nucleotide sequence ID" value="NZ_JBFAVE010000042.1"/>
</dbReference>
<dbReference type="CDD" id="cd07043">
    <property type="entry name" value="STAS_anti-anti-sigma_factors"/>
    <property type="match status" value="1"/>
</dbReference>
<feature type="domain" description="STAS" evidence="3">
    <location>
        <begin position="21"/>
        <end position="101"/>
    </location>
</feature>
<protein>
    <recommendedName>
        <fullName evidence="2">Anti-sigma factor antagonist</fullName>
    </recommendedName>
</protein>
<keyword evidence="5" id="KW-1185">Reference proteome</keyword>
<evidence type="ECO:0000313" key="4">
    <source>
        <dbReference type="EMBL" id="PRX59049.1"/>
    </source>
</evidence>
<dbReference type="Pfam" id="PF01740">
    <property type="entry name" value="STAS"/>
    <property type="match status" value="1"/>
</dbReference>
<dbReference type="Proteomes" id="UP000238312">
    <property type="component" value="Unassembled WGS sequence"/>
</dbReference>
<dbReference type="InterPro" id="IPR036513">
    <property type="entry name" value="STAS_dom_sf"/>
</dbReference>
<organism evidence="4 5">
    <name type="scientific">Nonomuraea fuscirosea</name>
    <dbReference type="NCBI Taxonomy" id="1291556"/>
    <lineage>
        <taxon>Bacteria</taxon>
        <taxon>Bacillati</taxon>
        <taxon>Actinomycetota</taxon>
        <taxon>Actinomycetes</taxon>
        <taxon>Streptosporangiales</taxon>
        <taxon>Streptosporangiaceae</taxon>
        <taxon>Nonomuraea</taxon>
    </lineage>
</organism>
<dbReference type="PROSITE" id="PS50801">
    <property type="entry name" value="STAS"/>
    <property type="match status" value="1"/>
</dbReference>
<sequence>MTTLHPRLGAGPWPIPASATIVHLRGELDLATREAVRERLVRALQHSTSLLILDLSDVSFCDAAGLGVLIGVQHQARTLNITLGLAAPRPHLAKVLHLTDLNHSFPIYGTTPATGAGSVEGRAGSGPAAAR</sequence>
<dbReference type="SUPFAM" id="SSF52091">
    <property type="entry name" value="SpoIIaa-like"/>
    <property type="match status" value="1"/>
</dbReference>
<dbReference type="NCBIfam" id="TIGR00377">
    <property type="entry name" value="ant_ant_sig"/>
    <property type="match status" value="1"/>
</dbReference>
<dbReference type="GO" id="GO:0043856">
    <property type="term" value="F:anti-sigma factor antagonist activity"/>
    <property type="evidence" value="ECO:0007669"/>
    <property type="project" value="InterPro"/>
</dbReference>
<gene>
    <name evidence="4" type="ORF">B0I32_121153</name>
</gene>
<reference evidence="4 5" key="1">
    <citation type="submission" date="2018-03" db="EMBL/GenBank/DDBJ databases">
        <title>Genomic Encyclopedia of Type Strains, Phase III (KMG-III): the genomes of soil and plant-associated and newly described type strains.</title>
        <authorList>
            <person name="Whitman W."/>
        </authorList>
    </citation>
    <scope>NUCLEOTIDE SEQUENCE [LARGE SCALE GENOMIC DNA]</scope>
    <source>
        <strain evidence="4 5">CGMCC 4.7104</strain>
    </source>
</reference>
<proteinExistence type="inferred from homology"/>
<dbReference type="PANTHER" id="PTHR33495">
    <property type="entry name" value="ANTI-SIGMA FACTOR ANTAGONIST TM_1081-RELATED-RELATED"/>
    <property type="match status" value="1"/>
</dbReference>